<protein>
    <submittedName>
        <fullName evidence="4">Amino acid deaminase</fullName>
    </submittedName>
</protein>
<dbReference type="Proteomes" id="UP000318801">
    <property type="component" value="Unassembled WGS sequence"/>
</dbReference>
<evidence type="ECO:0000256" key="2">
    <source>
        <dbReference type="ARBA" id="ARBA00023239"/>
    </source>
</evidence>
<keyword evidence="5" id="KW-1185">Reference proteome</keyword>
<evidence type="ECO:0000259" key="3">
    <source>
        <dbReference type="SMART" id="SM01119"/>
    </source>
</evidence>
<dbReference type="InterPro" id="IPR001608">
    <property type="entry name" value="Ala_racemase_N"/>
</dbReference>
<dbReference type="Gene3D" id="2.40.37.20">
    <property type="entry name" value="D-serine dehydratase-like domain"/>
    <property type="match status" value="1"/>
</dbReference>
<dbReference type="InterPro" id="IPR026956">
    <property type="entry name" value="D-ser_dehydrat-like_dom"/>
</dbReference>
<dbReference type="OrthoDB" id="9811417at2"/>
<dbReference type="Gene3D" id="3.20.20.10">
    <property type="entry name" value="Alanine racemase"/>
    <property type="match status" value="1"/>
</dbReference>
<dbReference type="PANTHER" id="PTHR28004">
    <property type="entry name" value="ZGC:162816-RELATED"/>
    <property type="match status" value="1"/>
</dbReference>
<dbReference type="EMBL" id="VHLG01000013">
    <property type="protein sequence ID" value="TPW28288.1"/>
    <property type="molecule type" value="Genomic_DNA"/>
</dbReference>
<comment type="similarity">
    <text evidence="1">Belongs to the DSD1 family.</text>
</comment>
<evidence type="ECO:0000256" key="1">
    <source>
        <dbReference type="ARBA" id="ARBA00005323"/>
    </source>
</evidence>
<dbReference type="GO" id="GO:0016829">
    <property type="term" value="F:lyase activity"/>
    <property type="evidence" value="ECO:0007669"/>
    <property type="project" value="UniProtKB-KW"/>
</dbReference>
<feature type="domain" description="D-serine dehydratase-like" evidence="3">
    <location>
        <begin position="307"/>
        <end position="405"/>
    </location>
</feature>
<dbReference type="SUPFAM" id="SSF51419">
    <property type="entry name" value="PLP-binding barrel"/>
    <property type="match status" value="1"/>
</dbReference>
<dbReference type="InterPro" id="IPR051466">
    <property type="entry name" value="D-amino_acid_metab_enzyme"/>
</dbReference>
<gene>
    <name evidence="4" type="ORF">FJU08_18095</name>
</gene>
<comment type="caution">
    <text evidence="4">The sequence shown here is derived from an EMBL/GenBank/DDBJ whole genome shotgun (WGS) entry which is preliminary data.</text>
</comment>
<organism evidence="4 5">
    <name type="scientific">Martelella alba</name>
    <dbReference type="NCBI Taxonomy" id="2590451"/>
    <lineage>
        <taxon>Bacteria</taxon>
        <taxon>Pseudomonadati</taxon>
        <taxon>Pseudomonadota</taxon>
        <taxon>Alphaproteobacteria</taxon>
        <taxon>Hyphomicrobiales</taxon>
        <taxon>Aurantimonadaceae</taxon>
        <taxon>Martelella</taxon>
    </lineage>
</organism>
<sequence>MTISYFRGIAAPVSARLDMIEAPGLRPQSGAIPLPVLALDEDVFEANCRAMFGYAEKAGVLLAPHAKTPMSPELAQRLIDQGAFSLSAANYQQAAVLAGHGVRRVLIANEIGGKASGQRFATLAREYPGTEFSFFVDSLSSLAAVAEIGKATGQRVEILIEVGTGRGGARDIATVRSIVTAALAEPAVRIVGVSTYEGAAAKATIAETSLSFHALFALTLEAFALIREALPDQPLYLSAGGSSYFDMVIDALKPAADRDGNTKILLRSGAIYFHDHGVYQRALSALDERGGFVRITGKTASESFAPALSIYAEVLSRPEPGLAICGMGMRDVSYDQDLPLPLSVWRDDVLLYTAPSAMRVAKLNDQHAFVTLHPHAELEVGDIVAFGISHPCTCLDRWRLIFGHRADGVLSSVYPTYFG</sequence>
<dbReference type="PANTHER" id="PTHR28004:SF8">
    <property type="entry name" value="D-SERINE DEAMINASE"/>
    <property type="match status" value="1"/>
</dbReference>
<evidence type="ECO:0000313" key="5">
    <source>
        <dbReference type="Proteomes" id="UP000318801"/>
    </source>
</evidence>
<name>A0A506U4A7_9HYPH</name>
<proteinExistence type="inferred from homology"/>
<dbReference type="InterPro" id="IPR042208">
    <property type="entry name" value="D-ser_dehydrat-like_sf"/>
</dbReference>
<accession>A0A506U4A7</accession>
<reference evidence="4 5" key="1">
    <citation type="submission" date="2019-06" db="EMBL/GenBank/DDBJ databases">
        <authorList>
            <person name="Li M."/>
        </authorList>
    </citation>
    <scope>NUCLEOTIDE SEQUENCE [LARGE SCALE GENOMIC DNA]</scope>
    <source>
        <strain evidence="4 5">BGMRC2036</strain>
    </source>
</reference>
<dbReference type="AlphaFoldDB" id="A0A506U4A7"/>
<evidence type="ECO:0000313" key="4">
    <source>
        <dbReference type="EMBL" id="TPW28288.1"/>
    </source>
</evidence>
<dbReference type="RefSeq" id="WP_141150446.1">
    <property type="nucleotide sequence ID" value="NZ_VHLG01000013.1"/>
</dbReference>
<keyword evidence="2" id="KW-0456">Lyase</keyword>
<dbReference type="Pfam" id="PF01168">
    <property type="entry name" value="Ala_racemase_N"/>
    <property type="match status" value="1"/>
</dbReference>
<dbReference type="Pfam" id="PF14031">
    <property type="entry name" value="D-ser_dehydrat"/>
    <property type="match status" value="1"/>
</dbReference>
<dbReference type="SMART" id="SM01119">
    <property type="entry name" value="D-ser_dehydrat"/>
    <property type="match status" value="1"/>
</dbReference>
<dbReference type="InterPro" id="IPR029066">
    <property type="entry name" value="PLP-binding_barrel"/>
</dbReference>